<feature type="compositionally biased region" description="Acidic residues" evidence="2">
    <location>
        <begin position="229"/>
        <end position="240"/>
    </location>
</feature>
<dbReference type="Pfam" id="PF05103">
    <property type="entry name" value="DivIVA"/>
    <property type="match status" value="1"/>
</dbReference>
<evidence type="ECO:0000256" key="2">
    <source>
        <dbReference type="SAM" id="MobiDB-lite"/>
    </source>
</evidence>
<dbReference type="Proteomes" id="UP001320544">
    <property type="component" value="Chromosome"/>
</dbReference>
<gene>
    <name evidence="3" type="ORF">CE91St30_20630</name>
</gene>
<feature type="compositionally biased region" description="Low complexity" evidence="2">
    <location>
        <begin position="191"/>
        <end position="213"/>
    </location>
</feature>
<keyword evidence="1" id="KW-0175">Coiled coil</keyword>
<dbReference type="EMBL" id="AP025564">
    <property type="protein sequence ID" value="BDE96730.1"/>
    <property type="molecule type" value="Genomic_DNA"/>
</dbReference>
<evidence type="ECO:0008006" key="5">
    <source>
        <dbReference type="Google" id="ProtNLM"/>
    </source>
</evidence>
<feature type="coiled-coil region" evidence="1">
    <location>
        <begin position="52"/>
        <end position="147"/>
    </location>
</feature>
<reference evidence="3 4" key="1">
    <citation type="submission" date="2022-01" db="EMBL/GenBank/DDBJ databases">
        <title>Novel bile acid biosynthetic pathways are enriched in the microbiome of centenarians.</title>
        <authorList>
            <person name="Sato Y."/>
            <person name="Atarashi K."/>
            <person name="Plichta R.D."/>
            <person name="Arai Y."/>
            <person name="Sasajima S."/>
            <person name="Kearney M.S."/>
            <person name="Suda W."/>
            <person name="Takeshita K."/>
            <person name="Sasaki T."/>
            <person name="Okamoto S."/>
            <person name="Skelly N.A."/>
            <person name="Okamura Y."/>
            <person name="Vlamakis H."/>
            <person name="Li Y."/>
            <person name="Tanoue T."/>
            <person name="Takei H."/>
            <person name="Nittono H."/>
            <person name="Narushima S."/>
            <person name="Irie J."/>
            <person name="Itoh H."/>
            <person name="Moriya K."/>
            <person name="Sugiura Y."/>
            <person name="Suematsu M."/>
            <person name="Moritoki N."/>
            <person name="Shibata S."/>
            <person name="Littman R.D."/>
            <person name="Fischbach A.M."/>
            <person name="Uwamino Y."/>
            <person name="Inoue T."/>
            <person name="Honda A."/>
            <person name="Hattori M."/>
            <person name="Murai T."/>
            <person name="Xavier J.R."/>
            <person name="Hirose N."/>
            <person name="Honda K."/>
        </authorList>
    </citation>
    <scope>NUCLEOTIDE SEQUENCE [LARGE SCALE GENOMIC DNA]</scope>
    <source>
        <strain evidence="3 4">CE91-St30</strain>
    </source>
</reference>
<feature type="region of interest" description="Disordered" evidence="2">
    <location>
        <begin position="164"/>
        <end position="240"/>
    </location>
</feature>
<dbReference type="InterPro" id="IPR007793">
    <property type="entry name" value="DivIVA_fam"/>
</dbReference>
<accession>A0ABN6MFG0</accession>
<evidence type="ECO:0000313" key="4">
    <source>
        <dbReference type="Proteomes" id="UP001320544"/>
    </source>
</evidence>
<keyword evidence="4" id="KW-1185">Reference proteome</keyword>
<sequence>MDEVDVFLEHVANELDDMNAIIDQLQSELDDNKFGGFDRPARNIPSASNEELAEKDARIAELERQLEEKKADGNAIAQALIIAQRSGDEIIATANAEAAQTRADAEDEAQRILDKANNEKQKIMDAIKDLEEDREDVRGEYQDLLKDFIESASKKLVEIGGPAPASVASAHAKPAARTASKAQAPIRKETAAATTAAAYTTPSASTSSVVVPTTPKPSRVEKDLSGFGDADDGFEFEEID</sequence>
<feature type="compositionally biased region" description="Low complexity" evidence="2">
    <location>
        <begin position="164"/>
        <end position="176"/>
    </location>
</feature>
<evidence type="ECO:0000256" key="1">
    <source>
        <dbReference type="SAM" id="Coils"/>
    </source>
</evidence>
<name>A0ABN6MFG0_9ACTN</name>
<proteinExistence type="predicted"/>
<evidence type="ECO:0000313" key="3">
    <source>
        <dbReference type="EMBL" id="BDE96730.1"/>
    </source>
</evidence>
<organism evidence="3 4">
    <name type="scientific">Raoultibacter timonensis</name>
    <dbReference type="NCBI Taxonomy" id="1907662"/>
    <lineage>
        <taxon>Bacteria</taxon>
        <taxon>Bacillati</taxon>
        <taxon>Actinomycetota</taxon>
        <taxon>Coriobacteriia</taxon>
        <taxon>Eggerthellales</taxon>
        <taxon>Eggerthellaceae</taxon>
        <taxon>Raoultibacter</taxon>
    </lineage>
</organism>
<protein>
    <recommendedName>
        <fullName evidence="5">Cell division initiation protein</fullName>
    </recommendedName>
</protein>